<reference evidence="2 3" key="1">
    <citation type="submission" date="2018-11" db="EMBL/GenBank/DDBJ databases">
        <title>Genomic Encyclopedia of Type Strains, Phase IV (KMG-IV): sequencing the most valuable type-strain genomes for metagenomic binning, comparative biology and taxonomic classification.</title>
        <authorList>
            <person name="Goeker M."/>
        </authorList>
    </citation>
    <scope>NUCLEOTIDE SEQUENCE [LARGE SCALE GENOMIC DNA]</scope>
    <source>
        <strain evidence="2 3">DSM 16974</strain>
    </source>
</reference>
<gene>
    <name evidence="2" type="ORF">EDC38_0047</name>
</gene>
<protein>
    <recommendedName>
        <fullName evidence="4">NAD/FAD-utilizing enzyme</fullName>
    </recommendedName>
</protein>
<evidence type="ECO:0000313" key="3">
    <source>
        <dbReference type="Proteomes" id="UP000273643"/>
    </source>
</evidence>
<accession>A0A3N1NTF4</accession>
<comment type="caution">
    <text evidence="2">The sequence shown here is derived from an EMBL/GenBank/DDBJ whole genome shotgun (WGS) entry which is preliminary data.</text>
</comment>
<evidence type="ECO:0000313" key="2">
    <source>
        <dbReference type="EMBL" id="ROQ19465.1"/>
    </source>
</evidence>
<feature type="transmembrane region" description="Helical" evidence="1">
    <location>
        <begin position="89"/>
        <end position="113"/>
    </location>
</feature>
<keyword evidence="1" id="KW-0812">Transmembrane</keyword>
<organism evidence="2 3">
    <name type="scientific">Marinimicrobium koreense</name>
    <dbReference type="NCBI Taxonomy" id="306545"/>
    <lineage>
        <taxon>Bacteria</taxon>
        <taxon>Pseudomonadati</taxon>
        <taxon>Pseudomonadota</taxon>
        <taxon>Gammaproteobacteria</taxon>
        <taxon>Cellvibrionales</taxon>
        <taxon>Cellvibrionaceae</taxon>
        <taxon>Marinimicrobium</taxon>
    </lineage>
</organism>
<keyword evidence="1" id="KW-0472">Membrane</keyword>
<proteinExistence type="predicted"/>
<sequence length="184" mass="20763">MRRHFYLSDDLDDLERLESDLEARGIARPQIHILSNNDAGLESHHLHQVESLLRKDVIHSGKIGFLVGLVAAAIPLVVAYIVGLSEGYLWIPVIFLSIILLGFCTWEGGLIGIQRPNHQYLKFERAINSGRHLLIVDVDPGQEKRLMKIIADHPNVEDMGLGESVPGWLVGAQKQWHKFVRWAP</sequence>
<keyword evidence="1" id="KW-1133">Transmembrane helix</keyword>
<dbReference type="AlphaFoldDB" id="A0A3N1NTF4"/>
<keyword evidence="3" id="KW-1185">Reference proteome</keyword>
<dbReference type="Proteomes" id="UP000273643">
    <property type="component" value="Unassembled WGS sequence"/>
</dbReference>
<feature type="transmembrane region" description="Helical" evidence="1">
    <location>
        <begin position="63"/>
        <end position="83"/>
    </location>
</feature>
<dbReference type="OrthoDB" id="5905880at2"/>
<evidence type="ECO:0000256" key="1">
    <source>
        <dbReference type="SAM" id="Phobius"/>
    </source>
</evidence>
<dbReference type="RefSeq" id="WP_123636822.1">
    <property type="nucleotide sequence ID" value="NZ_RJUK01000001.1"/>
</dbReference>
<dbReference type="EMBL" id="RJUK01000001">
    <property type="protein sequence ID" value="ROQ19465.1"/>
    <property type="molecule type" value="Genomic_DNA"/>
</dbReference>
<evidence type="ECO:0008006" key="4">
    <source>
        <dbReference type="Google" id="ProtNLM"/>
    </source>
</evidence>
<name>A0A3N1NTF4_9GAMM</name>